<sequence>MSQVAKEPIVQSQAISEAERAQKGWRIQTAMLRAYTMIIALLVVWGIFAYLTDGVFLEARNLSNLMRQTAVTGILAVGMLMIIVAGHIDLSVGSLLGLAGGVAALVQYSLGWGLSASLLSALLVGLAIGALQGALVAYLNIPAFIVTLGGLLAWRGVVKGVTEGRTIPLSLESFKAIGQSYLAPPVGLALAVLAVIAVAWLNVQRRRARIRHGLQAPSGTEMAVRIVLPSALIVGFVVLMNSYAGVPIPVVVLLVVALIGAFITRNTTFGRYLYAIGGNQEAARLSGIDISRHVLAVFCLMGLLTGIAAIIYTARVGSASPDAGVLLELDAIAACVIGGASLMGGRGTIFGACLGALFMASLDNGMSLENVRDYIQDIVKGAILVAAVGFDMFSRRRG</sequence>
<dbReference type="STRING" id="454194.PYK22_00094"/>
<proteinExistence type="predicted"/>
<dbReference type="Proteomes" id="UP000031518">
    <property type="component" value="Unassembled WGS sequence"/>
</dbReference>
<feature type="transmembrane region" description="Helical" evidence="11">
    <location>
        <begin position="108"/>
        <end position="128"/>
    </location>
</feature>
<evidence type="ECO:0000256" key="3">
    <source>
        <dbReference type="ARBA" id="ARBA00022475"/>
    </source>
</evidence>
<keyword evidence="3" id="KW-1003">Cell membrane</keyword>
<dbReference type="InterPro" id="IPR001851">
    <property type="entry name" value="ABC_transp_permease"/>
</dbReference>
<evidence type="ECO:0000256" key="4">
    <source>
        <dbReference type="ARBA" id="ARBA00022519"/>
    </source>
</evidence>
<dbReference type="PANTHER" id="PTHR32196:SF32">
    <property type="entry name" value="XYLOSE TRANSPORT SYSTEM PERMEASE PROTEIN XYLH"/>
    <property type="match status" value="1"/>
</dbReference>
<evidence type="ECO:0000256" key="8">
    <source>
        <dbReference type="ARBA" id="ARBA00023136"/>
    </source>
</evidence>
<evidence type="ECO:0000313" key="13">
    <source>
        <dbReference type="Proteomes" id="UP000031518"/>
    </source>
</evidence>
<dbReference type="OrthoDB" id="9813906at2"/>
<evidence type="ECO:0000256" key="6">
    <source>
        <dbReference type="ARBA" id="ARBA00022692"/>
    </source>
</evidence>
<feature type="transmembrane region" description="Helical" evidence="11">
    <location>
        <begin position="135"/>
        <end position="154"/>
    </location>
</feature>
<protein>
    <recommendedName>
        <fullName evidence="10">Xylose transport system permease protein XylH</fullName>
    </recommendedName>
</protein>
<feature type="transmembrane region" description="Helical" evidence="11">
    <location>
        <begin position="181"/>
        <end position="201"/>
    </location>
</feature>
<comment type="function">
    <text evidence="9">Part of the binding-protein-dependent transport system for D-xylose. Probably responsible for the translocation of the substrate across the membrane.</text>
</comment>
<feature type="transmembrane region" description="Helical" evidence="11">
    <location>
        <begin position="34"/>
        <end position="57"/>
    </location>
</feature>
<dbReference type="GO" id="GO:0005886">
    <property type="term" value="C:plasma membrane"/>
    <property type="evidence" value="ECO:0007669"/>
    <property type="project" value="UniProtKB-SubCell"/>
</dbReference>
<dbReference type="PANTHER" id="PTHR32196">
    <property type="entry name" value="ABC TRANSPORTER PERMEASE PROTEIN YPHD-RELATED-RELATED"/>
    <property type="match status" value="1"/>
</dbReference>
<accession>A0A0B6WTV3</accession>
<name>A0A0B6WTV3_9BACT</name>
<evidence type="ECO:0000256" key="7">
    <source>
        <dbReference type="ARBA" id="ARBA00022989"/>
    </source>
</evidence>
<evidence type="ECO:0000256" key="5">
    <source>
        <dbReference type="ARBA" id="ARBA00022597"/>
    </source>
</evidence>
<keyword evidence="2" id="KW-0813">Transport</keyword>
<keyword evidence="13" id="KW-1185">Reference proteome</keyword>
<feature type="transmembrane region" description="Helical" evidence="11">
    <location>
        <begin position="222"/>
        <end position="240"/>
    </location>
</feature>
<evidence type="ECO:0000256" key="9">
    <source>
        <dbReference type="ARBA" id="ARBA00035611"/>
    </source>
</evidence>
<evidence type="ECO:0000313" key="12">
    <source>
        <dbReference type="EMBL" id="CDM64102.1"/>
    </source>
</evidence>
<evidence type="ECO:0000256" key="1">
    <source>
        <dbReference type="ARBA" id="ARBA00004651"/>
    </source>
</evidence>
<keyword evidence="5" id="KW-0762">Sugar transport</keyword>
<dbReference type="GO" id="GO:0022857">
    <property type="term" value="F:transmembrane transporter activity"/>
    <property type="evidence" value="ECO:0007669"/>
    <property type="project" value="InterPro"/>
</dbReference>
<evidence type="ECO:0000256" key="11">
    <source>
        <dbReference type="SAM" id="Phobius"/>
    </source>
</evidence>
<keyword evidence="4" id="KW-0997">Cell inner membrane</keyword>
<dbReference type="Pfam" id="PF02653">
    <property type="entry name" value="BPD_transp_2"/>
    <property type="match status" value="1"/>
</dbReference>
<feature type="transmembrane region" description="Helical" evidence="11">
    <location>
        <begin position="69"/>
        <end position="88"/>
    </location>
</feature>
<evidence type="ECO:0000256" key="10">
    <source>
        <dbReference type="ARBA" id="ARBA00035686"/>
    </source>
</evidence>
<dbReference type="RefSeq" id="WP_099606140.1">
    <property type="nucleotide sequence ID" value="NZ_CBXV010000001.1"/>
</dbReference>
<feature type="transmembrane region" description="Helical" evidence="11">
    <location>
        <begin position="246"/>
        <end position="264"/>
    </location>
</feature>
<evidence type="ECO:0000256" key="2">
    <source>
        <dbReference type="ARBA" id="ARBA00022448"/>
    </source>
</evidence>
<keyword evidence="8 11" id="KW-0472">Membrane</keyword>
<dbReference type="EMBL" id="CBXV010000001">
    <property type="protein sequence ID" value="CDM64102.1"/>
    <property type="molecule type" value="Genomic_DNA"/>
</dbReference>
<dbReference type="AlphaFoldDB" id="A0A0B6WTV3"/>
<comment type="subcellular location">
    <subcellularLocation>
        <location evidence="1">Cell membrane</location>
        <topology evidence="1">Multi-pass membrane protein</topology>
    </subcellularLocation>
</comment>
<keyword evidence="7 11" id="KW-1133">Transmembrane helix</keyword>
<keyword evidence="6 11" id="KW-0812">Transmembrane</keyword>
<reference evidence="12 13" key="2">
    <citation type="submission" date="2015-01" db="EMBL/GenBank/DDBJ databases">
        <title>Complete genome sequence of Pyrinomonas methylaliphatogenes type strain K22T.</title>
        <authorList>
            <person name="Lee K.C.Y."/>
            <person name="Power J.F."/>
            <person name="Dunfield P.F."/>
            <person name="Morgan X.C."/>
            <person name="Huttenhower C."/>
            <person name="Stott M.B."/>
        </authorList>
    </citation>
    <scope>NUCLEOTIDE SEQUENCE [LARGE SCALE GENOMIC DNA]</scope>
    <source>
        <strain evidence="12 13">K22</strain>
    </source>
</reference>
<feature type="transmembrane region" description="Helical" evidence="11">
    <location>
        <begin position="294"/>
        <end position="312"/>
    </location>
</feature>
<reference evidence="12 13" key="1">
    <citation type="submission" date="2013-12" db="EMBL/GenBank/DDBJ databases">
        <authorList>
            <person name="Stott M."/>
        </authorList>
    </citation>
    <scope>NUCLEOTIDE SEQUENCE [LARGE SCALE GENOMIC DNA]</scope>
    <source>
        <strain evidence="12 13">K22</strain>
    </source>
</reference>
<dbReference type="CDD" id="cd06579">
    <property type="entry name" value="TM_PBP1_transp_AraH_like"/>
    <property type="match status" value="1"/>
</dbReference>
<gene>
    <name evidence="12" type="ORF">PYK22_00094</name>
</gene>
<organism evidence="12 13">
    <name type="scientific">Pyrinomonas methylaliphatogenes</name>
    <dbReference type="NCBI Taxonomy" id="454194"/>
    <lineage>
        <taxon>Bacteria</taxon>
        <taxon>Pseudomonadati</taxon>
        <taxon>Acidobacteriota</taxon>
        <taxon>Blastocatellia</taxon>
        <taxon>Blastocatellales</taxon>
        <taxon>Pyrinomonadaceae</taxon>
        <taxon>Pyrinomonas</taxon>
    </lineage>
</organism>